<keyword evidence="4" id="KW-0597">Phosphoprotein</keyword>
<dbReference type="CDD" id="cd17536">
    <property type="entry name" value="REC_YesN-like"/>
    <property type="match status" value="1"/>
</dbReference>
<keyword evidence="2" id="KW-0238">DNA-binding</keyword>
<dbReference type="InterPro" id="IPR001789">
    <property type="entry name" value="Sig_transdc_resp-reg_receiver"/>
</dbReference>
<dbReference type="InterPro" id="IPR011006">
    <property type="entry name" value="CheY-like_superfamily"/>
</dbReference>
<dbReference type="Proteomes" id="UP001549098">
    <property type="component" value="Unassembled WGS sequence"/>
</dbReference>
<dbReference type="Gene3D" id="3.40.50.2300">
    <property type="match status" value="1"/>
</dbReference>
<comment type="caution">
    <text evidence="7">The sequence shown here is derived from an EMBL/GenBank/DDBJ whole genome shotgun (WGS) entry which is preliminary data.</text>
</comment>
<feature type="modified residue" description="4-aspartylphosphate" evidence="4">
    <location>
        <position position="60"/>
    </location>
</feature>
<evidence type="ECO:0000313" key="8">
    <source>
        <dbReference type="Proteomes" id="UP001549098"/>
    </source>
</evidence>
<dbReference type="InterPro" id="IPR020449">
    <property type="entry name" value="Tscrpt_reg_AraC-type_HTH"/>
</dbReference>
<keyword evidence="8" id="KW-1185">Reference proteome</keyword>
<dbReference type="InterPro" id="IPR009057">
    <property type="entry name" value="Homeodomain-like_sf"/>
</dbReference>
<dbReference type="InterPro" id="IPR018060">
    <property type="entry name" value="HTH_AraC"/>
</dbReference>
<evidence type="ECO:0000259" key="5">
    <source>
        <dbReference type="PROSITE" id="PS01124"/>
    </source>
</evidence>
<dbReference type="SUPFAM" id="SSF52172">
    <property type="entry name" value="CheY-like"/>
    <property type="match status" value="1"/>
</dbReference>
<dbReference type="PANTHER" id="PTHR43280:SF28">
    <property type="entry name" value="HTH-TYPE TRANSCRIPTIONAL ACTIVATOR RHAS"/>
    <property type="match status" value="1"/>
</dbReference>
<evidence type="ECO:0000313" key="7">
    <source>
        <dbReference type="EMBL" id="MET3545233.1"/>
    </source>
</evidence>
<keyword evidence="3" id="KW-0804">Transcription</keyword>
<dbReference type="Gene3D" id="1.10.10.60">
    <property type="entry name" value="Homeodomain-like"/>
    <property type="match status" value="2"/>
</dbReference>
<dbReference type="PROSITE" id="PS00041">
    <property type="entry name" value="HTH_ARAC_FAMILY_1"/>
    <property type="match status" value="1"/>
</dbReference>
<protein>
    <submittedName>
        <fullName evidence="7">Two-component system response regulator YesN</fullName>
    </submittedName>
</protein>
<accession>A0ABV2F0F7</accession>
<name>A0ABV2F0F7_9BACL</name>
<evidence type="ECO:0000256" key="3">
    <source>
        <dbReference type="ARBA" id="ARBA00023163"/>
    </source>
</evidence>
<evidence type="ECO:0000259" key="6">
    <source>
        <dbReference type="PROSITE" id="PS50110"/>
    </source>
</evidence>
<dbReference type="SMART" id="SM00448">
    <property type="entry name" value="REC"/>
    <property type="match status" value="1"/>
</dbReference>
<dbReference type="Pfam" id="PF00072">
    <property type="entry name" value="Response_reg"/>
    <property type="match status" value="1"/>
</dbReference>
<evidence type="ECO:0000256" key="1">
    <source>
        <dbReference type="ARBA" id="ARBA00023015"/>
    </source>
</evidence>
<dbReference type="SMART" id="SM00342">
    <property type="entry name" value="HTH_ARAC"/>
    <property type="match status" value="1"/>
</dbReference>
<dbReference type="Pfam" id="PF12833">
    <property type="entry name" value="HTH_18"/>
    <property type="match status" value="1"/>
</dbReference>
<dbReference type="PANTHER" id="PTHR43280">
    <property type="entry name" value="ARAC-FAMILY TRANSCRIPTIONAL REGULATOR"/>
    <property type="match status" value="1"/>
</dbReference>
<feature type="domain" description="Response regulatory" evidence="6">
    <location>
        <begin position="3"/>
        <end position="125"/>
    </location>
</feature>
<reference evidence="7 8" key="1">
    <citation type="submission" date="2024-06" db="EMBL/GenBank/DDBJ databases">
        <title>Genomic Encyclopedia of Type Strains, Phase IV (KMG-IV): sequencing the most valuable type-strain genomes for metagenomic binning, comparative biology and taxonomic classification.</title>
        <authorList>
            <person name="Goeker M."/>
        </authorList>
    </citation>
    <scope>NUCLEOTIDE SEQUENCE [LARGE SCALE GENOMIC DNA]</scope>
    <source>
        <strain evidence="7 8">DSM 17253</strain>
    </source>
</reference>
<dbReference type="PRINTS" id="PR00032">
    <property type="entry name" value="HTHARAC"/>
</dbReference>
<dbReference type="PROSITE" id="PS01124">
    <property type="entry name" value="HTH_ARAC_FAMILY_2"/>
    <property type="match status" value="1"/>
</dbReference>
<dbReference type="SUPFAM" id="SSF46689">
    <property type="entry name" value="Homeodomain-like"/>
    <property type="match status" value="2"/>
</dbReference>
<dbReference type="RefSeq" id="WP_354496057.1">
    <property type="nucleotide sequence ID" value="NZ_JBEPLV010000002.1"/>
</dbReference>
<sequence length="352" mass="41096">MYRVLIVDDDRLARQGIISMMQWEKYGMHVVGEAQNGEKALEFLEKSFLEKSPVDVLFVDLEMPVMNGIALMEKSRALYPEVLFVVLTFHEDFHYVQSALRMGAIDYISKLQMESADCNELLRDISKKVEGTVKRKIKMPEADSNPQDFNEHEWEHLVDKWKQMYWLYDDMTFEHLCNRTKALHIPMWRAAQVLLPLTSVAEENIGVVEKVLQEYKDLDDFFEWITSFREGLYKTASQEAKYGNIQVCVMKAVIYAKEHLGTKMHVEDVAQTVNLSRSYFSVNFKKYTGMAFNEFVRQERVRAAQMLLVETESLVSDIAQKIGYEDVNYFIRVFSDFTGMTPGEYRKRNGIK</sequence>
<organism evidence="7 8">
    <name type="scientific">Paenibacillus favisporus</name>
    <dbReference type="NCBI Taxonomy" id="221028"/>
    <lineage>
        <taxon>Bacteria</taxon>
        <taxon>Bacillati</taxon>
        <taxon>Bacillota</taxon>
        <taxon>Bacilli</taxon>
        <taxon>Bacillales</taxon>
        <taxon>Paenibacillaceae</taxon>
        <taxon>Paenibacillus</taxon>
    </lineage>
</organism>
<evidence type="ECO:0000256" key="4">
    <source>
        <dbReference type="PROSITE-ProRule" id="PRU00169"/>
    </source>
</evidence>
<gene>
    <name evidence="7" type="ORF">ABID47_001844</name>
</gene>
<evidence type="ECO:0000256" key="2">
    <source>
        <dbReference type="ARBA" id="ARBA00023125"/>
    </source>
</evidence>
<feature type="domain" description="HTH araC/xylS-type" evidence="5">
    <location>
        <begin position="250"/>
        <end position="348"/>
    </location>
</feature>
<proteinExistence type="predicted"/>
<keyword evidence="1" id="KW-0805">Transcription regulation</keyword>
<dbReference type="PROSITE" id="PS50110">
    <property type="entry name" value="RESPONSE_REGULATORY"/>
    <property type="match status" value="1"/>
</dbReference>
<dbReference type="EMBL" id="JBEPLV010000002">
    <property type="protein sequence ID" value="MET3545233.1"/>
    <property type="molecule type" value="Genomic_DNA"/>
</dbReference>
<dbReference type="InterPro" id="IPR018062">
    <property type="entry name" value="HTH_AraC-typ_CS"/>
</dbReference>